<comment type="caution">
    <text evidence="2">The sequence shown here is derived from an EMBL/GenBank/DDBJ whole genome shotgun (WGS) entry which is preliminary data.</text>
</comment>
<feature type="transmembrane region" description="Helical" evidence="1">
    <location>
        <begin position="137"/>
        <end position="168"/>
    </location>
</feature>
<feature type="transmembrane region" description="Helical" evidence="1">
    <location>
        <begin position="77"/>
        <end position="97"/>
    </location>
</feature>
<feature type="transmembrane region" description="Helical" evidence="1">
    <location>
        <begin position="274"/>
        <end position="291"/>
    </location>
</feature>
<dbReference type="PANTHER" id="PTHR31970">
    <property type="match status" value="1"/>
</dbReference>
<dbReference type="Pfam" id="PF16983">
    <property type="entry name" value="MFS_MOT1"/>
    <property type="match status" value="2"/>
</dbReference>
<accession>A0ABV8URC1</accession>
<evidence type="ECO:0000256" key="1">
    <source>
        <dbReference type="SAM" id="Phobius"/>
    </source>
</evidence>
<gene>
    <name evidence="2" type="ORF">ACFOW6_16065</name>
</gene>
<protein>
    <submittedName>
        <fullName evidence="2">Molybdate transporter family protein</fullName>
    </submittedName>
</protein>
<keyword evidence="1" id="KW-0812">Transmembrane</keyword>
<dbReference type="RefSeq" id="WP_382423439.1">
    <property type="nucleotide sequence ID" value="NZ_JBHSCW010000010.1"/>
</dbReference>
<feature type="transmembrane region" description="Helical" evidence="1">
    <location>
        <begin position="37"/>
        <end position="57"/>
    </location>
</feature>
<keyword evidence="1" id="KW-1133">Transmembrane helix</keyword>
<evidence type="ECO:0000313" key="2">
    <source>
        <dbReference type="EMBL" id="MFC4353065.1"/>
    </source>
</evidence>
<evidence type="ECO:0000313" key="3">
    <source>
        <dbReference type="Proteomes" id="UP001595799"/>
    </source>
</evidence>
<dbReference type="Proteomes" id="UP001595799">
    <property type="component" value="Unassembled WGS sequence"/>
</dbReference>
<feature type="transmembrane region" description="Helical" evidence="1">
    <location>
        <begin position="298"/>
        <end position="320"/>
    </location>
</feature>
<feature type="transmembrane region" description="Helical" evidence="1">
    <location>
        <begin position="237"/>
        <end position="254"/>
    </location>
</feature>
<feature type="transmembrane region" description="Helical" evidence="1">
    <location>
        <begin position="202"/>
        <end position="225"/>
    </location>
</feature>
<dbReference type="InterPro" id="IPR031563">
    <property type="entry name" value="MOT1/MOT2"/>
</dbReference>
<name>A0ABV8URC1_9PROT</name>
<keyword evidence="3" id="KW-1185">Reference proteome</keyword>
<feature type="transmembrane region" description="Helical" evidence="1">
    <location>
        <begin position="103"/>
        <end position="125"/>
    </location>
</feature>
<keyword evidence="1" id="KW-0472">Membrane</keyword>
<organism evidence="2 3">
    <name type="scientific">Fodinicurvata halophila</name>
    <dbReference type="NCBI Taxonomy" id="1419723"/>
    <lineage>
        <taxon>Bacteria</taxon>
        <taxon>Pseudomonadati</taxon>
        <taxon>Pseudomonadota</taxon>
        <taxon>Alphaproteobacteria</taxon>
        <taxon>Rhodospirillales</taxon>
        <taxon>Rhodovibrionaceae</taxon>
        <taxon>Fodinicurvata</taxon>
    </lineage>
</organism>
<dbReference type="EMBL" id="JBHSCW010000010">
    <property type="protein sequence ID" value="MFC4353065.1"/>
    <property type="molecule type" value="Genomic_DNA"/>
</dbReference>
<reference evidence="3" key="1">
    <citation type="journal article" date="2019" name="Int. J. Syst. Evol. Microbiol.">
        <title>The Global Catalogue of Microorganisms (GCM) 10K type strain sequencing project: providing services to taxonomists for standard genome sequencing and annotation.</title>
        <authorList>
            <consortium name="The Broad Institute Genomics Platform"/>
            <consortium name="The Broad Institute Genome Sequencing Center for Infectious Disease"/>
            <person name="Wu L."/>
            <person name="Ma J."/>
        </authorList>
    </citation>
    <scope>NUCLEOTIDE SEQUENCE [LARGE SCALE GENOMIC DNA]</scope>
    <source>
        <strain evidence="3">CECT 8472</strain>
    </source>
</reference>
<proteinExistence type="predicted"/>
<dbReference type="PANTHER" id="PTHR31970:SF9">
    <property type="entry name" value="MOLYBDATE TRANSPORTER 2"/>
    <property type="match status" value="1"/>
</dbReference>
<feature type="transmembrane region" description="Helical" evidence="1">
    <location>
        <begin position="332"/>
        <end position="357"/>
    </location>
</feature>
<sequence>MKRIAGEVSGAFGDLGMFLPHVLGAITVAGLAPLGVLFGFGLFLVASGLFYAIPMAVQPMKAVSAIMLTGQLDPASIAATGLVLGLVFLVLGVTGWIDRLARLIPQSVTAGLQLGLGLSLALLGLDLVMETPWLGLLVLALLLGLLALKLLAAMPLVLLGAVGLGLLAGTAELPGAVTLGGSLPAVTLPGWGDLLLALELTVLPQLALTLTNAVIVAAALARQLYPRAAGRATERNLSLSTGLANLLLAPLGALPMCHGAGGLQAQHRFGARSGLAPIVFGSLLLLCALFLSQDAAAILGAIPLAAVGALLVIAGGDLAFSRRLLDARPNCWPAMGTAAALTLLVNPAVGLLAGCAVEGVRASVKRHLHARRKGH</sequence>